<comment type="caution">
    <text evidence="1">The sequence shown here is derived from an EMBL/GenBank/DDBJ whole genome shotgun (WGS) entry which is preliminary data.</text>
</comment>
<evidence type="ECO:0000313" key="1">
    <source>
        <dbReference type="EMBL" id="RAN63661.1"/>
    </source>
</evidence>
<gene>
    <name evidence="1" type="ORF">B8A44_04425</name>
</gene>
<organism evidence="1 2">
    <name type="scientific">Dolosigranulum pigrum</name>
    <dbReference type="NCBI Taxonomy" id="29394"/>
    <lineage>
        <taxon>Bacteria</taxon>
        <taxon>Bacillati</taxon>
        <taxon>Bacillota</taxon>
        <taxon>Bacilli</taxon>
        <taxon>Lactobacillales</taxon>
        <taxon>Carnobacteriaceae</taxon>
        <taxon>Dolosigranulum</taxon>
    </lineage>
</organism>
<dbReference type="GO" id="GO:0016791">
    <property type="term" value="F:phosphatase activity"/>
    <property type="evidence" value="ECO:0007669"/>
    <property type="project" value="TreeGrafter"/>
</dbReference>
<dbReference type="InterPro" id="IPR000150">
    <property type="entry name" value="Cof"/>
</dbReference>
<dbReference type="Gene3D" id="3.40.50.1000">
    <property type="entry name" value="HAD superfamily/HAD-like"/>
    <property type="match status" value="1"/>
</dbReference>
<dbReference type="NCBIfam" id="TIGR00099">
    <property type="entry name" value="Cof-subfamily"/>
    <property type="match status" value="1"/>
</dbReference>
<proteinExistence type="predicted"/>
<dbReference type="Gene3D" id="3.30.1240.10">
    <property type="match status" value="1"/>
</dbReference>
<name>A0A328KPL7_9LACT</name>
<dbReference type="PANTHER" id="PTHR10000">
    <property type="entry name" value="PHOSPHOSERINE PHOSPHATASE"/>
    <property type="match status" value="1"/>
</dbReference>
<dbReference type="GO" id="GO:0000287">
    <property type="term" value="F:magnesium ion binding"/>
    <property type="evidence" value="ECO:0007669"/>
    <property type="project" value="TreeGrafter"/>
</dbReference>
<sequence length="313" mass="35020">MVLQCKSVGYLSWSRFSWKKHLTYKKILRCNLRSNKVKGVYMKTQLIGIDIDGTLVDDHNQVSAANKDAIKRAKQAGIKVVLCTGRPLKAISHVLEACDLTDAGDYAITYNGGLIQATDTGEIIQHIVLSQDDVVSLYNLSTTLEMPISLVGMDDVKVLQNHHDRSCLYYTINKWLSHYPFQFDDYTGQQVVNKMVIARPEAEIEEALKKIPEHYFEQFFIVKSLPNLLEFMPKTVNKGAALKRLGQQLGIVTEAMMGIGDMDNDLTMIETVGKGVVMGQAPDYMKDVADYITKSNNESGVAHAIEQWALSVL</sequence>
<dbReference type="SFLD" id="SFLDG01144">
    <property type="entry name" value="C2.B.4:_PGP_Like"/>
    <property type="match status" value="1"/>
</dbReference>
<evidence type="ECO:0000313" key="2">
    <source>
        <dbReference type="Proteomes" id="UP000249099"/>
    </source>
</evidence>
<dbReference type="CDD" id="cd07516">
    <property type="entry name" value="HAD_Pase"/>
    <property type="match status" value="1"/>
</dbReference>
<dbReference type="InterPro" id="IPR006379">
    <property type="entry name" value="HAD-SF_hydro_IIB"/>
</dbReference>
<dbReference type="PANTHER" id="PTHR10000:SF8">
    <property type="entry name" value="HAD SUPERFAMILY HYDROLASE-LIKE, TYPE 3"/>
    <property type="match status" value="1"/>
</dbReference>
<dbReference type="EMBL" id="NAQV01000012">
    <property type="protein sequence ID" value="RAN63661.1"/>
    <property type="molecule type" value="Genomic_DNA"/>
</dbReference>
<reference evidence="1 2" key="1">
    <citation type="submission" date="2017-03" db="EMBL/GenBank/DDBJ databases">
        <title>wgs assembly of Dolosigranulum pigrum KPL CDC strains.</title>
        <authorList>
            <person name="Brugger S.D."/>
            <person name="Pettigrew M."/>
            <person name="Kong Y."/>
            <person name="Lemon K.P."/>
        </authorList>
    </citation>
    <scope>NUCLEOTIDE SEQUENCE [LARGE SCALE GENOMIC DNA]</scope>
    <source>
        <strain evidence="1 2">KPL1931_CDC4294-98</strain>
    </source>
</reference>
<dbReference type="SUPFAM" id="SSF56784">
    <property type="entry name" value="HAD-like"/>
    <property type="match status" value="1"/>
</dbReference>
<dbReference type="InterPro" id="IPR023214">
    <property type="entry name" value="HAD_sf"/>
</dbReference>
<dbReference type="SFLD" id="SFLDG01140">
    <property type="entry name" value="C2.B:_Phosphomannomutase_and_P"/>
    <property type="match status" value="1"/>
</dbReference>
<dbReference type="Proteomes" id="UP000249099">
    <property type="component" value="Unassembled WGS sequence"/>
</dbReference>
<accession>A0A328KPL7</accession>
<dbReference type="NCBIfam" id="TIGR01484">
    <property type="entry name" value="HAD-SF-IIB"/>
    <property type="match status" value="1"/>
</dbReference>
<dbReference type="AlphaFoldDB" id="A0A328KPL7"/>
<dbReference type="Pfam" id="PF08282">
    <property type="entry name" value="Hydrolase_3"/>
    <property type="match status" value="1"/>
</dbReference>
<dbReference type="GO" id="GO:0005829">
    <property type="term" value="C:cytosol"/>
    <property type="evidence" value="ECO:0007669"/>
    <property type="project" value="TreeGrafter"/>
</dbReference>
<dbReference type="InterPro" id="IPR036412">
    <property type="entry name" value="HAD-like_sf"/>
</dbReference>
<dbReference type="SFLD" id="SFLDS00003">
    <property type="entry name" value="Haloacid_Dehalogenase"/>
    <property type="match status" value="1"/>
</dbReference>
<protein>
    <submittedName>
        <fullName evidence="1">Uncharacterized protein</fullName>
    </submittedName>
</protein>